<dbReference type="AlphaFoldDB" id="A0A834IFK9"/>
<gene>
    <name evidence="2" type="ORF">GWI33_008818</name>
</gene>
<feature type="region of interest" description="Disordered" evidence="1">
    <location>
        <begin position="1"/>
        <end position="20"/>
    </location>
</feature>
<name>A0A834IFK9_RHYFE</name>
<accession>A0A834IFK9</accession>
<dbReference type="Proteomes" id="UP000625711">
    <property type="component" value="Unassembled WGS sequence"/>
</dbReference>
<proteinExistence type="predicted"/>
<organism evidence="2 3">
    <name type="scientific">Rhynchophorus ferrugineus</name>
    <name type="common">Red palm weevil</name>
    <name type="synonym">Curculio ferrugineus</name>
    <dbReference type="NCBI Taxonomy" id="354439"/>
    <lineage>
        <taxon>Eukaryota</taxon>
        <taxon>Metazoa</taxon>
        <taxon>Ecdysozoa</taxon>
        <taxon>Arthropoda</taxon>
        <taxon>Hexapoda</taxon>
        <taxon>Insecta</taxon>
        <taxon>Pterygota</taxon>
        <taxon>Neoptera</taxon>
        <taxon>Endopterygota</taxon>
        <taxon>Coleoptera</taxon>
        <taxon>Polyphaga</taxon>
        <taxon>Cucujiformia</taxon>
        <taxon>Curculionidae</taxon>
        <taxon>Dryophthorinae</taxon>
        <taxon>Rhynchophorus</taxon>
    </lineage>
</organism>
<evidence type="ECO:0000313" key="3">
    <source>
        <dbReference type="Proteomes" id="UP000625711"/>
    </source>
</evidence>
<dbReference type="EMBL" id="JAACXV010000408">
    <property type="protein sequence ID" value="KAF7278046.1"/>
    <property type="molecule type" value="Genomic_DNA"/>
</dbReference>
<evidence type="ECO:0000256" key="1">
    <source>
        <dbReference type="SAM" id="MobiDB-lite"/>
    </source>
</evidence>
<keyword evidence="3" id="KW-1185">Reference proteome</keyword>
<sequence>MIYRRISTAPRPNTPPSAKPINTRWSMFDFNIPLLIERGGYDNIPKIKLKHGPHAAIDHFKNVNRPQSTSASFKIRLGAGLDSSSVLLIHLNTMLQNMEI</sequence>
<reference evidence="2" key="1">
    <citation type="submission" date="2020-08" db="EMBL/GenBank/DDBJ databases">
        <title>Genome sequencing and assembly of the red palm weevil Rhynchophorus ferrugineus.</title>
        <authorList>
            <person name="Dias G.B."/>
            <person name="Bergman C.M."/>
            <person name="Manee M."/>
        </authorList>
    </citation>
    <scope>NUCLEOTIDE SEQUENCE</scope>
    <source>
        <strain evidence="2">AA-2017</strain>
        <tissue evidence="2">Whole larva</tissue>
    </source>
</reference>
<evidence type="ECO:0000313" key="2">
    <source>
        <dbReference type="EMBL" id="KAF7278046.1"/>
    </source>
</evidence>
<comment type="caution">
    <text evidence="2">The sequence shown here is derived from an EMBL/GenBank/DDBJ whole genome shotgun (WGS) entry which is preliminary data.</text>
</comment>
<protein>
    <submittedName>
        <fullName evidence="2">Uncharacterized protein</fullName>
    </submittedName>
</protein>